<dbReference type="EMBL" id="WLYK01000001">
    <property type="protein sequence ID" value="MTD12422.1"/>
    <property type="molecule type" value="Genomic_DNA"/>
</dbReference>
<sequence>MTDAGTGVAGGELRDVVAKAEIHEVLLRYFRAMDRIDDELGCSIFHEDGTGDYGADIFSGSGPDLIRWLNDYNRTLLASHHQMSNATIEVSGDAAASETYVTATLVMPAPQGVGHHVVRRVHGRYLDALSRRNGRWAIDHRRYRRDFFWEETVAGLTIGSGADRTPSDQSYAHLAAARTPGV</sequence>
<evidence type="ECO:0000313" key="2">
    <source>
        <dbReference type="EMBL" id="MTD12422.1"/>
    </source>
</evidence>
<comment type="caution">
    <text evidence="2">The sequence shown here is derived from an EMBL/GenBank/DDBJ whole genome shotgun (WGS) entry which is preliminary data.</text>
</comment>
<keyword evidence="3" id="KW-1185">Reference proteome</keyword>
<dbReference type="InterPro" id="IPR032710">
    <property type="entry name" value="NTF2-like_dom_sf"/>
</dbReference>
<evidence type="ECO:0000259" key="1">
    <source>
        <dbReference type="Pfam" id="PF13577"/>
    </source>
</evidence>
<accession>A0A7K1FE91</accession>
<dbReference type="Pfam" id="PF13577">
    <property type="entry name" value="SnoaL_4"/>
    <property type="match status" value="1"/>
</dbReference>
<protein>
    <submittedName>
        <fullName evidence="2">Nuclear transport factor 2 family protein</fullName>
    </submittedName>
</protein>
<proteinExistence type="predicted"/>
<organism evidence="2 3">
    <name type="scientific">Nakamurella alba</name>
    <dbReference type="NCBI Taxonomy" id="2665158"/>
    <lineage>
        <taxon>Bacteria</taxon>
        <taxon>Bacillati</taxon>
        <taxon>Actinomycetota</taxon>
        <taxon>Actinomycetes</taxon>
        <taxon>Nakamurellales</taxon>
        <taxon>Nakamurellaceae</taxon>
        <taxon>Nakamurella</taxon>
    </lineage>
</organism>
<dbReference type="RefSeq" id="WP_154766495.1">
    <property type="nucleotide sequence ID" value="NZ_WLYK01000001.1"/>
</dbReference>
<dbReference type="Proteomes" id="UP000460221">
    <property type="component" value="Unassembled WGS sequence"/>
</dbReference>
<dbReference type="Gene3D" id="3.10.450.50">
    <property type="match status" value="1"/>
</dbReference>
<dbReference type="AlphaFoldDB" id="A0A7K1FE91"/>
<gene>
    <name evidence="2" type="ORF">GIS00_00500</name>
</gene>
<feature type="domain" description="SnoaL-like" evidence="1">
    <location>
        <begin position="18"/>
        <end position="142"/>
    </location>
</feature>
<name>A0A7K1FE91_9ACTN</name>
<dbReference type="SUPFAM" id="SSF54427">
    <property type="entry name" value="NTF2-like"/>
    <property type="match status" value="1"/>
</dbReference>
<dbReference type="InterPro" id="IPR037401">
    <property type="entry name" value="SnoaL-like"/>
</dbReference>
<reference evidence="2 3" key="1">
    <citation type="submission" date="2019-11" db="EMBL/GenBank/DDBJ databases">
        <authorList>
            <person name="Jiang L.-Q."/>
        </authorList>
    </citation>
    <scope>NUCLEOTIDE SEQUENCE [LARGE SCALE GENOMIC DNA]</scope>
    <source>
        <strain evidence="2 3">YIM 132087</strain>
    </source>
</reference>
<evidence type="ECO:0000313" key="3">
    <source>
        <dbReference type="Proteomes" id="UP000460221"/>
    </source>
</evidence>